<keyword evidence="2" id="KW-1185">Reference proteome</keyword>
<comment type="caution">
    <text evidence="1">The sequence shown here is derived from an EMBL/GenBank/DDBJ whole genome shotgun (WGS) entry which is preliminary data.</text>
</comment>
<reference evidence="1 2" key="1">
    <citation type="submission" date="2016-05" db="EMBL/GenBank/DDBJ databases">
        <title>Single-cell genome of chain-forming Candidatus Thiomargarita nelsonii and comparison to other large sulfur-oxidizing bacteria.</title>
        <authorList>
            <person name="Winkel M."/>
            <person name="Salman V."/>
            <person name="Woyke T."/>
            <person name="Schulz-Vogt H."/>
            <person name="Richter M."/>
            <person name="Flood B."/>
            <person name="Bailey J."/>
            <person name="Amann R."/>
            <person name="Mussmann M."/>
        </authorList>
    </citation>
    <scope>NUCLEOTIDE SEQUENCE [LARGE SCALE GENOMIC DNA]</scope>
    <source>
        <strain evidence="1 2">THI036</strain>
    </source>
</reference>
<dbReference type="Proteomes" id="UP000076962">
    <property type="component" value="Unassembled WGS sequence"/>
</dbReference>
<evidence type="ECO:0000313" key="1">
    <source>
        <dbReference type="EMBL" id="OAD19367.1"/>
    </source>
</evidence>
<accession>A0A176RUF3</accession>
<organism evidence="1 2">
    <name type="scientific">Candidatus Thiomargarita nelsonii</name>
    <dbReference type="NCBI Taxonomy" id="1003181"/>
    <lineage>
        <taxon>Bacteria</taxon>
        <taxon>Pseudomonadati</taxon>
        <taxon>Pseudomonadota</taxon>
        <taxon>Gammaproteobacteria</taxon>
        <taxon>Thiotrichales</taxon>
        <taxon>Thiotrichaceae</taxon>
        <taxon>Thiomargarita</taxon>
    </lineage>
</organism>
<dbReference type="SUPFAM" id="SSF54909">
    <property type="entry name" value="Dimeric alpha+beta barrel"/>
    <property type="match status" value="1"/>
</dbReference>
<name>A0A176RUF3_9GAMM</name>
<proteinExistence type="predicted"/>
<evidence type="ECO:0008006" key="3">
    <source>
        <dbReference type="Google" id="ProtNLM"/>
    </source>
</evidence>
<dbReference type="Gene3D" id="3.30.70.100">
    <property type="match status" value="1"/>
</dbReference>
<sequence length="86" mass="10106">MMEGFKAAEARFRSVPTLIRKYFSYDEAEHTGHSVYLWESEEAARNFFNDEFVAQFKEKFGATPELFYVDTLMVVDNEAEKTTFNE</sequence>
<protein>
    <recommendedName>
        <fullName evidence="3">Monooxygenase</fullName>
    </recommendedName>
</protein>
<dbReference type="InterPro" id="IPR011008">
    <property type="entry name" value="Dimeric_a/b-barrel"/>
</dbReference>
<evidence type="ECO:0000313" key="2">
    <source>
        <dbReference type="Proteomes" id="UP000076962"/>
    </source>
</evidence>
<dbReference type="EMBL" id="LUTY01002830">
    <property type="protein sequence ID" value="OAD19367.1"/>
    <property type="molecule type" value="Genomic_DNA"/>
</dbReference>
<gene>
    <name evidence="1" type="ORF">THIOM_005006</name>
</gene>
<dbReference type="AlphaFoldDB" id="A0A176RUF3"/>